<keyword evidence="1" id="KW-0472">Membrane</keyword>
<accession>A0ABT6NFY4</accession>
<evidence type="ECO:0000313" key="3">
    <source>
        <dbReference type="Proteomes" id="UP001158045"/>
    </source>
</evidence>
<keyword evidence="1" id="KW-1133">Transmembrane helix</keyword>
<feature type="transmembrane region" description="Helical" evidence="1">
    <location>
        <begin position="12"/>
        <end position="32"/>
    </location>
</feature>
<keyword evidence="3" id="KW-1185">Reference proteome</keyword>
<keyword evidence="1" id="KW-0812">Transmembrane</keyword>
<dbReference type="EMBL" id="JARYZI010000011">
    <property type="protein sequence ID" value="MDH8679287.1"/>
    <property type="molecule type" value="Genomic_DNA"/>
</dbReference>
<gene>
    <name evidence="2" type="ORF">QE109_14105</name>
</gene>
<protein>
    <submittedName>
        <fullName evidence="2">Uncharacterized protein</fullName>
    </submittedName>
</protein>
<evidence type="ECO:0000256" key="1">
    <source>
        <dbReference type="SAM" id="Phobius"/>
    </source>
</evidence>
<sequence length="255" mass="29040">MDTLKKINKTTIIATISMILALLVFLFGDNILGRFGGPKIEMETSFEEFTIPDKIVNLINDSTVELPDSIRFITIKNNGNEPSRNLKIELNNEGEVFQYSINSAETIIQNTSDGATICVEMERLSKNATLSLVVWLRDEGKKFSGLAVDDNKSDTIQYTNGNSNGNKEQYFIVLALFLFSIMSFVKDITKRLQKNVVLETQKETEKLKDFIYSETLENIKNNINEKELLNSQNKDNIDIEKLKHLIKASKKMEKK</sequence>
<evidence type="ECO:0000313" key="2">
    <source>
        <dbReference type="EMBL" id="MDH8679287.1"/>
    </source>
</evidence>
<reference evidence="2 3" key="1">
    <citation type="submission" date="2023-04" db="EMBL/GenBank/DDBJ databases">
        <title>Fusibacter bizertensis strain WBS, isolated from littoral bottom sediments of the Arctic seas - biochemical and genomic analysis.</title>
        <authorList>
            <person name="Brioukhanov A.L."/>
        </authorList>
    </citation>
    <scope>NUCLEOTIDE SEQUENCE [LARGE SCALE GENOMIC DNA]</scope>
    <source>
        <strain evidence="2 3">WBS</strain>
    </source>
</reference>
<feature type="transmembrane region" description="Helical" evidence="1">
    <location>
        <begin position="169"/>
        <end position="185"/>
    </location>
</feature>
<dbReference type="RefSeq" id="WP_281095185.1">
    <property type="nucleotide sequence ID" value="NZ_JARYZI010000011.1"/>
</dbReference>
<name>A0ABT6NFY4_9FIRM</name>
<comment type="caution">
    <text evidence="2">The sequence shown here is derived from an EMBL/GenBank/DDBJ whole genome shotgun (WGS) entry which is preliminary data.</text>
</comment>
<dbReference type="Proteomes" id="UP001158045">
    <property type="component" value="Unassembled WGS sequence"/>
</dbReference>
<proteinExistence type="predicted"/>
<organism evidence="2 3">
    <name type="scientific">Fusibacter bizertensis</name>
    <dbReference type="NCBI Taxonomy" id="1488331"/>
    <lineage>
        <taxon>Bacteria</taxon>
        <taxon>Bacillati</taxon>
        <taxon>Bacillota</taxon>
        <taxon>Clostridia</taxon>
        <taxon>Eubacteriales</taxon>
        <taxon>Eubacteriales Family XII. Incertae Sedis</taxon>
        <taxon>Fusibacter</taxon>
    </lineage>
</organism>